<feature type="coiled-coil region" evidence="1">
    <location>
        <begin position="74"/>
        <end position="122"/>
    </location>
</feature>
<reference evidence="2 3" key="1">
    <citation type="submission" date="2023-11" db="EMBL/GenBank/DDBJ databases">
        <authorList>
            <person name="Hedman E."/>
            <person name="Englund M."/>
            <person name="Stromberg M."/>
            <person name="Nyberg Akerstrom W."/>
            <person name="Nylinder S."/>
            <person name="Jareborg N."/>
            <person name="Kallberg Y."/>
            <person name="Kronander E."/>
        </authorList>
    </citation>
    <scope>NUCLEOTIDE SEQUENCE [LARGE SCALE GENOMIC DNA]</scope>
</reference>
<evidence type="ECO:0000256" key="1">
    <source>
        <dbReference type="SAM" id="Coils"/>
    </source>
</evidence>
<comment type="caution">
    <text evidence="2">The sequence shown here is derived from an EMBL/GenBank/DDBJ whole genome shotgun (WGS) entry which is preliminary data.</text>
</comment>
<gene>
    <name evidence="2" type="ORF">PARMNEM_LOCUS19991</name>
</gene>
<evidence type="ECO:0000313" key="2">
    <source>
        <dbReference type="EMBL" id="CAK1601341.1"/>
    </source>
</evidence>
<keyword evidence="3" id="KW-1185">Reference proteome</keyword>
<sequence>MNILRSPTRSDMRDTLSDSQLNESNIITFRNKRKLPEDNDDITVIKKEVCELTNKMSQIMSMLTTICTNQKEFMEKISSDVADLKKEINDMKLTINHVNTENEIIKTDISNLLEKNKNSEQKICHLESEIKSFKITTGTSSLSYGTEKIMAEISEREQRSKNIVIIGISENAALDKEHRTEFDKGEVIKILKTIDATCPLPKKILRLGKYTSGKHRPIKIFFESQDVVKFLLKNKTKLNDDTIRLYSDQTPQQKLYLKELTQELNDRIKKGEENISIKYSKNVPRIVKSVSKNSKQ</sequence>
<dbReference type="PANTHER" id="PTHR37445:SF3">
    <property type="entry name" value="ZINC FINGER PHD-TYPE DOMAIN-CONTAINING PROTEIN"/>
    <property type="match status" value="1"/>
</dbReference>
<proteinExistence type="predicted"/>
<name>A0AAV1M149_9NEOP</name>
<accession>A0AAV1M149</accession>
<organism evidence="2 3">
    <name type="scientific">Parnassius mnemosyne</name>
    <name type="common">clouded apollo</name>
    <dbReference type="NCBI Taxonomy" id="213953"/>
    <lineage>
        <taxon>Eukaryota</taxon>
        <taxon>Metazoa</taxon>
        <taxon>Ecdysozoa</taxon>
        <taxon>Arthropoda</taxon>
        <taxon>Hexapoda</taxon>
        <taxon>Insecta</taxon>
        <taxon>Pterygota</taxon>
        <taxon>Neoptera</taxon>
        <taxon>Endopterygota</taxon>
        <taxon>Lepidoptera</taxon>
        <taxon>Glossata</taxon>
        <taxon>Ditrysia</taxon>
        <taxon>Papilionoidea</taxon>
        <taxon>Papilionidae</taxon>
        <taxon>Parnassiinae</taxon>
        <taxon>Parnassini</taxon>
        <taxon>Parnassius</taxon>
        <taxon>Driopa</taxon>
    </lineage>
</organism>
<dbReference type="PANTHER" id="PTHR37445">
    <property type="entry name" value="PROTEIN CBG24663"/>
    <property type="match status" value="1"/>
</dbReference>
<protein>
    <submittedName>
        <fullName evidence="2">Uncharacterized protein</fullName>
    </submittedName>
</protein>
<dbReference type="Proteomes" id="UP001314205">
    <property type="component" value="Unassembled WGS sequence"/>
</dbReference>
<dbReference type="AlphaFoldDB" id="A0AAV1M149"/>
<evidence type="ECO:0000313" key="3">
    <source>
        <dbReference type="Proteomes" id="UP001314205"/>
    </source>
</evidence>
<dbReference type="EMBL" id="CAVLGL010000126">
    <property type="protein sequence ID" value="CAK1601341.1"/>
    <property type="molecule type" value="Genomic_DNA"/>
</dbReference>
<keyword evidence="1" id="KW-0175">Coiled coil</keyword>